<dbReference type="InterPro" id="IPR035906">
    <property type="entry name" value="MetI-like_sf"/>
</dbReference>
<dbReference type="RefSeq" id="WP_065524090.1">
    <property type="nucleotide sequence ID" value="NZ_CP016540.2"/>
</dbReference>
<feature type="domain" description="ABC transmembrane type-1" evidence="9">
    <location>
        <begin position="76"/>
        <end position="284"/>
    </location>
</feature>
<evidence type="ECO:0000256" key="6">
    <source>
        <dbReference type="ARBA" id="ARBA00022989"/>
    </source>
</evidence>
<reference evidence="10" key="1">
    <citation type="submission" date="2016-10" db="EMBL/GenBank/DDBJ databases">
        <authorList>
            <person name="See-Too W.S."/>
        </authorList>
    </citation>
    <scope>NUCLEOTIDE SEQUENCE</scope>
    <source>
        <strain evidence="10">L10.15</strain>
    </source>
</reference>
<dbReference type="Gene3D" id="1.10.3720.10">
    <property type="entry name" value="MetI-like"/>
    <property type="match status" value="2"/>
</dbReference>
<name>A0A1B1RX36_9BACL</name>
<comment type="similarity">
    <text evidence="8">Belongs to the binding-protein-dependent transport system permease family.</text>
</comment>
<feature type="transmembrane region" description="Helical" evidence="8">
    <location>
        <begin position="157"/>
        <end position="183"/>
    </location>
</feature>
<keyword evidence="11" id="KW-1185">Reference proteome</keyword>
<evidence type="ECO:0000256" key="4">
    <source>
        <dbReference type="ARBA" id="ARBA00022519"/>
    </source>
</evidence>
<dbReference type="PANTHER" id="PTHR43357:SF3">
    <property type="entry name" value="FE(3+)-TRANSPORT SYSTEM PERMEASE PROTEIN FBPB 2"/>
    <property type="match status" value="1"/>
</dbReference>
<comment type="subcellular location">
    <subcellularLocation>
        <location evidence="1">Cell inner membrane</location>
        <topology evidence="1">Multi-pass membrane protein</topology>
    </subcellularLocation>
    <subcellularLocation>
        <location evidence="8">Cell membrane</location>
        <topology evidence="8">Multi-pass membrane protein</topology>
    </subcellularLocation>
</comment>
<feature type="transmembrane region" description="Helical" evidence="8">
    <location>
        <begin position="319"/>
        <end position="345"/>
    </location>
</feature>
<dbReference type="STRING" id="1302659.I858_000195"/>
<dbReference type="PANTHER" id="PTHR43357">
    <property type="entry name" value="INNER MEMBRANE ABC TRANSPORTER PERMEASE PROTEIN YDCV"/>
    <property type="match status" value="1"/>
</dbReference>
<keyword evidence="7 8" id="KW-0472">Membrane</keyword>
<keyword evidence="2 8" id="KW-0813">Transport</keyword>
<organism evidence="10 11">
    <name type="scientific">Planococcus versutus</name>
    <dbReference type="NCBI Taxonomy" id="1302659"/>
    <lineage>
        <taxon>Bacteria</taxon>
        <taxon>Bacillati</taxon>
        <taxon>Bacillota</taxon>
        <taxon>Bacilli</taxon>
        <taxon>Bacillales</taxon>
        <taxon>Caryophanaceae</taxon>
        <taxon>Planococcus</taxon>
    </lineage>
</organism>
<feature type="transmembrane region" description="Helical" evidence="8">
    <location>
        <begin position="114"/>
        <end position="137"/>
    </location>
</feature>
<evidence type="ECO:0000259" key="9">
    <source>
        <dbReference type="PROSITE" id="PS50928"/>
    </source>
</evidence>
<keyword evidence="6 8" id="KW-1133">Transmembrane helix</keyword>
<gene>
    <name evidence="10" type="ORF">I858_000195</name>
</gene>
<feature type="domain" description="ABC transmembrane type-1" evidence="9">
    <location>
        <begin position="371"/>
        <end position="567"/>
    </location>
</feature>
<accession>A0A1B1RX36</accession>
<dbReference type="SUPFAM" id="SSF161098">
    <property type="entry name" value="MetI-like"/>
    <property type="match status" value="2"/>
</dbReference>
<feature type="transmembrane region" description="Helical" evidence="8">
    <location>
        <begin position="493"/>
        <end position="514"/>
    </location>
</feature>
<evidence type="ECO:0000256" key="5">
    <source>
        <dbReference type="ARBA" id="ARBA00022692"/>
    </source>
</evidence>
<dbReference type="EMBL" id="CP016540">
    <property type="protein sequence ID" value="ANU25498.1"/>
    <property type="molecule type" value="Genomic_DNA"/>
</dbReference>
<feature type="transmembrane region" description="Helical" evidence="8">
    <location>
        <begin position="204"/>
        <end position="226"/>
    </location>
</feature>
<feature type="transmembrane region" description="Helical" evidence="8">
    <location>
        <begin position="377"/>
        <end position="397"/>
    </location>
</feature>
<feature type="transmembrane region" description="Helical" evidence="8">
    <location>
        <begin position="546"/>
        <end position="568"/>
    </location>
</feature>
<evidence type="ECO:0000313" key="11">
    <source>
        <dbReference type="Proteomes" id="UP000053354"/>
    </source>
</evidence>
<dbReference type="AlphaFoldDB" id="A0A1B1RX36"/>
<keyword evidence="4" id="KW-0997">Cell inner membrane</keyword>
<feature type="transmembrane region" description="Helical" evidence="8">
    <location>
        <begin position="30"/>
        <end position="52"/>
    </location>
</feature>
<dbReference type="Pfam" id="PF00528">
    <property type="entry name" value="BPD_transp_1"/>
    <property type="match status" value="2"/>
</dbReference>
<keyword evidence="3" id="KW-1003">Cell membrane</keyword>
<dbReference type="OrthoDB" id="9776648at2"/>
<evidence type="ECO:0000256" key="7">
    <source>
        <dbReference type="ARBA" id="ARBA00023136"/>
    </source>
</evidence>
<protein>
    <submittedName>
        <fullName evidence="10">ABC transporter permease</fullName>
    </submittedName>
</protein>
<dbReference type="KEGG" id="pll:I858_000195"/>
<feature type="transmembrane region" description="Helical" evidence="8">
    <location>
        <begin position="80"/>
        <end position="102"/>
    </location>
</feature>
<evidence type="ECO:0000256" key="8">
    <source>
        <dbReference type="RuleBase" id="RU363032"/>
    </source>
</evidence>
<dbReference type="CDD" id="cd06261">
    <property type="entry name" value="TM_PBP2"/>
    <property type="match status" value="2"/>
</dbReference>
<keyword evidence="5 8" id="KW-0812">Transmembrane</keyword>
<dbReference type="InterPro" id="IPR000515">
    <property type="entry name" value="MetI-like"/>
</dbReference>
<sequence>MTAKQPEDRERKKRDSSFSLFFQSKNLYKVIGLLVIFVFFLLPVLRLVWLSFVDDGSLTMQYYTEVLNEPATWKTVKNTLIVVFGSTILALVLGILFSWLVAYVELSGKKAMQLFIFLPFVIPSYITTLAWTQFFSASGPVTAMLSWLPGDLKAPNLYSIGGIILLLGISHYPLVYLFTVNVFRKIPRELEEAAATSGLSKKRTFWKIVMPLALPGIASGGLIAFLSNLDNFGIPAFLGTPANIRVLSTYIYEQVVGFGPSAFSRAAVLSVILGVIALAGTILQWFLLRRSRVNETNRSDSTPRIYLSAGKKKLLEASLWVFLLVTSLMPLITMGALSLISAYGVPFKLENLSLRNYEYVFLTDSKPLTALSNSLQLAFFTMIICLIVGTAVAYLRFKYPDWSTKTVELFMTIPYALPGTVFALCMIFMWLEPIPGWNPGIYGTVWILFIAYVTRFLVLQVRGSYTAFLQIDPSMEEAARTSGASGWIKWRQILLPLLFPGIFSGALLVFLMALTELTVSSLLWSSGSETVGVVIFGYEQAGYSTYSTAFSTVLVLGILFGGGMFLLLSRLWDRKVLKKND</sequence>
<evidence type="ECO:0000256" key="3">
    <source>
        <dbReference type="ARBA" id="ARBA00022475"/>
    </source>
</evidence>
<dbReference type="Proteomes" id="UP000053354">
    <property type="component" value="Chromosome"/>
</dbReference>
<proteinExistence type="inferred from homology"/>
<dbReference type="GO" id="GO:0005886">
    <property type="term" value="C:plasma membrane"/>
    <property type="evidence" value="ECO:0007669"/>
    <property type="project" value="UniProtKB-SubCell"/>
</dbReference>
<feature type="transmembrane region" description="Helical" evidence="8">
    <location>
        <begin position="266"/>
        <end position="288"/>
    </location>
</feature>
<evidence type="ECO:0000256" key="1">
    <source>
        <dbReference type="ARBA" id="ARBA00004429"/>
    </source>
</evidence>
<evidence type="ECO:0000256" key="2">
    <source>
        <dbReference type="ARBA" id="ARBA00022448"/>
    </source>
</evidence>
<dbReference type="PROSITE" id="PS50928">
    <property type="entry name" value="ABC_TM1"/>
    <property type="match status" value="2"/>
</dbReference>
<dbReference type="GO" id="GO:0055085">
    <property type="term" value="P:transmembrane transport"/>
    <property type="evidence" value="ECO:0007669"/>
    <property type="project" value="InterPro"/>
</dbReference>
<feature type="transmembrane region" description="Helical" evidence="8">
    <location>
        <begin position="437"/>
        <end position="458"/>
    </location>
</feature>
<evidence type="ECO:0000313" key="10">
    <source>
        <dbReference type="EMBL" id="ANU25498.1"/>
    </source>
</evidence>
<feature type="transmembrane region" description="Helical" evidence="8">
    <location>
        <begin position="409"/>
        <end position="431"/>
    </location>
</feature>